<dbReference type="GeneID" id="36843996"/>
<evidence type="ECO:0000313" key="2">
    <source>
        <dbReference type="EMBL" id="AVK74855.1"/>
    </source>
</evidence>
<proteinExistence type="predicted"/>
<dbReference type="KEGG" id="vg:36843996"/>
<evidence type="ECO:0000256" key="1">
    <source>
        <dbReference type="SAM" id="MobiDB-lite"/>
    </source>
</evidence>
<feature type="compositionally biased region" description="Basic and acidic residues" evidence="1">
    <location>
        <begin position="1"/>
        <end position="14"/>
    </location>
</feature>
<dbReference type="EMBL" id="MG011689">
    <property type="protein sequence ID" value="AVK74855.1"/>
    <property type="molecule type" value="Genomic_DNA"/>
</dbReference>
<feature type="region of interest" description="Disordered" evidence="1">
    <location>
        <begin position="1"/>
        <end position="34"/>
    </location>
</feature>
<reference evidence="2" key="1">
    <citation type="journal article" date="2018" name="Nat. Commun.">
        <title>Diversity and evolution of the emerging Pandoraviridae family.</title>
        <authorList>
            <person name="Legendre M."/>
            <person name="Fabre E."/>
            <person name="Poirot O."/>
            <person name="Jeudy S."/>
            <person name="Lartigue A."/>
            <person name="Alempic J.M."/>
            <person name="Beucher L."/>
            <person name="Philippe N."/>
            <person name="Bertaux L."/>
            <person name="Christo-Foroux E."/>
            <person name="Labadie K."/>
            <person name="Coute Y."/>
            <person name="Abergel C."/>
            <person name="Claverie J.M."/>
        </authorList>
    </citation>
    <scope>NUCLEOTIDE SEQUENCE [LARGE SCALE GENOMIC DNA]</scope>
    <source>
        <strain evidence="2">Quercus</strain>
    </source>
</reference>
<name>A0A2U7U8Z2_9VIRU</name>
<protein>
    <recommendedName>
        <fullName evidence="3">DUF5848 domain-containing protein</fullName>
    </recommendedName>
</protein>
<gene>
    <name evidence="2" type="ORF">pqer_cds_433</name>
</gene>
<dbReference type="RefSeq" id="YP_009483124.1">
    <property type="nucleotide sequence ID" value="NC_037667.1"/>
</dbReference>
<sequence>MTTKKTGQDSDTMKRSPPPSPITDTGDDAQEYSRPLQRRRVGLTLPPPPDIGAAIPDLVAAWARAHAGRGSLLDVAQWRRYATVDPAEPWGLAALGASRGQSPVGVVLGAYELLWRRIERRPALMRHLADIVQAGPTPLPSLMDLVDAAYRLSTDDTRPSLVQIVEDIKSADDYVRRDALDDLVDFVDAAWQRRDTIERLGRGPISPDYPTALPPDVWAAAVDALAHTVPSRAPLNDNVLAQGQRGAIPDRACDPNLAYYILVARVGAHPEGAQDGLPDEGTYVFLLEPFLGEGQRGRARSVAIYPSDAPPFVDIQPYLDSRDFVPAEDPALLLFLAAVGGATLHAPALAENMAGAAQVRAALVPLHGLAAMPDAVERTFGTIGAYDQGWHVVPLNALSAVWITECQLDAAVRAFAGQEAAWRAARLFDQGVPTLFDAVGDAIAAGSYPVDIGPNALPREVLERVLARVWQRTCSAVATPVGTLPGAANLAAVARALGLDVGQADAARPELLCDTLASTAIAAQMAQQGQR</sequence>
<organism evidence="2">
    <name type="scientific">Pandoravirus quercus</name>
    <dbReference type="NCBI Taxonomy" id="2107709"/>
    <lineage>
        <taxon>Viruses</taxon>
        <taxon>Pandoravirus</taxon>
    </lineage>
</organism>
<accession>A0A2U7U8Z2</accession>
<evidence type="ECO:0008006" key="3">
    <source>
        <dbReference type="Google" id="ProtNLM"/>
    </source>
</evidence>
<dbReference type="Proteomes" id="UP000248852">
    <property type="component" value="Segment"/>
</dbReference>